<evidence type="ECO:0000256" key="5">
    <source>
        <dbReference type="ARBA" id="ARBA00022821"/>
    </source>
</evidence>
<dbReference type="Pfam" id="PF18052">
    <property type="entry name" value="Rx_N"/>
    <property type="match status" value="1"/>
</dbReference>
<keyword evidence="8" id="KW-1185">Reference proteome</keyword>
<dbReference type="PANTHER" id="PTHR33377">
    <property type="entry name" value="OS10G0134700 PROTEIN-RELATED"/>
    <property type="match status" value="1"/>
</dbReference>
<proteinExistence type="inferred from homology"/>
<evidence type="ECO:0000256" key="2">
    <source>
        <dbReference type="ARBA" id="ARBA00022614"/>
    </source>
</evidence>
<dbReference type="PANTHER" id="PTHR33377:SF113">
    <property type="entry name" value="AAA+ ATPASE DOMAIN-CONTAINING PROTEIN"/>
    <property type="match status" value="1"/>
</dbReference>
<feature type="domain" description="Disease resistance N-terminal" evidence="6">
    <location>
        <begin position="13"/>
        <end position="94"/>
    </location>
</feature>
<dbReference type="Gene3D" id="1.20.5.4130">
    <property type="match status" value="1"/>
</dbReference>
<evidence type="ECO:0000313" key="8">
    <source>
        <dbReference type="Proteomes" id="UP000324705"/>
    </source>
</evidence>
<name>A0A9R1PYN8_TRITD</name>
<keyword evidence="2" id="KW-0433">Leucine-rich repeat</keyword>
<evidence type="ECO:0000259" key="6">
    <source>
        <dbReference type="Pfam" id="PF18052"/>
    </source>
</evidence>
<evidence type="ECO:0000256" key="1">
    <source>
        <dbReference type="ARBA" id="ARBA00008894"/>
    </source>
</evidence>
<sequence>MEAAGIRAAAWVVGKALSPLSDGVLESWVASNMLGSNIEALKMELLRAQAVLNIAGGREIQNPALAEMLDKLRELAYGADDVLDEIDYFRIQDELDGTHHAADEHPAGCVRNLAQNAGHTAKACANKLKSFRALCRN</sequence>
<protein>
    <recommendedName>
        <fullName evidence="6">Disease resistance N-terminal domain-containing protein</fullName>
    </recommendedName>
</protein>
<keyword evidence="4" id="KW-0547">Nucleotide-binding</keyword>
<dbReference type="Gramene" id="TRITD2Bv1G225420.2">
    <property type="protein sequence ID" value="TRITD2Bv1G225420.2"/>
    <property type="gene ID" value="TRITD2Bv1G225420"/>
</dbReference>
<keyword evidence="5" id="KW-0611">Plant defense</keyword>
<dbReference type="GO" id="GO:0000166">
    <property type="term" value="F:nucleotide binding"/>
    <property type="evidence" value="ECO:0007669"/>
    <property type="project" value="UniProtKB-KW"/>
</dbReference>
<dbReference type="InterPro" id="IPR041118">
    <property type="entry name" value="Rx_N"/>
</dbReference>
<accession>A0A9R1PYN8</accession>
<organism evidence="7 8">
    <name type="scientific">Triticum turgidum subsp. durum</name>
    <name type="common">Durum wheat</name>
    <name type="synonym">Triticum durum</name>
    <dbReference type="NCBI Taxonomy" id="4567"/>
    <lineage>
        <taxon>Eukaryota</taxon>
        <taxon>Viridiplantae</taxon>
        <taxon>Streptophyta</taxon>
        <taxon>Embryophyta</taxon>
        <taxon>Tracheophyta</taxon>
        <taxon>Spermatophyta</taxon>
        <taxon>Magnoliopsida</taxon>
        <taxon>Liliopsida</taxon>
        <taxon>Poales</taxon>
        <taxon>Poaceae</taxon>
        <taxon>BOP clade</taxon>
        <taxon>Pooideae</taxon>
        <taxon>Triticodae</taxon>
        <taxon>Triticeae</taxon>
        <taxon>Triticinae</taxon>
        <taxon>Triticum</taxon>
    </lineage>
</organism>
<dbReference type="EMBL" id="LT934114">
    <property type="protein sequence ID" value="VAH52160.1"/>
    <property type="molecule type" value="Genomic_DNA"/>
</dbReference>
<evidence type="ECO:0000256" key="3">
    <source>
        <dbReference type="ARBA" id="ARBA00022737"/>
    </source>
</evidence>
<keyword evidence="3" id="KW-0677">Repeat</keyword>
<reference evidence="7 8" key="1">
    <citation type="submission" date="2017-09" db="EMBL/GenBank/DDBJ databases">
        <authorList>
            <consortium name="International Durum Wheat Genome Sequencing Consortium (IDWGSC)"/>
            <person name="Milanesi L."/>
        </authorList>
    </citation>
    <scope>NUCLEOTIDE SEQUENCE [LARGE SCALE GENOMIC DNA]</scope>
    <source>
        <strain evidence="8">cv. Svevo</strain>
    </source>
</reference>
<dbReference type="Proteomes" id="UP000324705">
    <property type="component" value="Chromosome 2B"/>
</dbReference>
<evidence type="ECO:0000313" key="7">
    <source>
        <dbReference type="EMBL" id="VAH52160.1"/>
    </source>
</evidence>
<gene>
    <name evidence="7" type="ORF">TRITD_2Bv1G225420</name>
</gene>
<dbReference type="GO" id="GO:0006952">
    <property type="term" value="P:defense response"/>
    <property type="evidence" value="ECO:0007669"/>
    <property type="project" value="UniProtKB-KW"/>
</dbReference>
<comment type="similarity">
    <text evidence="1">Belongs to the disease resistance NB-LRR family.</text>
</comment>
<evidence type="ECO:0000256" key="4">
    <source>
        <dbReference type="ARBA" id="ARBA00022741"/>
    </source>
</evidence>
<dbReference type="AlphaFoldDB" id="A0A9R1PYN8"/>